<feature type="binding site" evidence="9">
    <location>
        <position position="228"/>
    </location>
    <ligand>
        <name>K(+)</name>
        <dbReference type="ChEBI" id="CHEBI:29103"/>
    </ligand>
</feature>
<organism evidence="11 12">
    <name type="scientific">Mycolicibacter minnesotensis</name>
    <dbReference type="NCBI Taxonomy" id="1118379"/>
    <lineage>
        <taxon>Bacteria</taxon>
        <taxon>Bacillati</taxon>
        <taxon>Actinomycetota</taxon>
        <taxon>Actinomycetes</taxon>
        <taxon>Mycobacteriales</taxon>
        <taxon>Mycobacteriaceae</taxon>
        <taxon>Mycolicibacter</taxon>
    </lineage>
</organism>
<feature type="binding site" evidence="9">
    <location>
        <position position="234"/>
    </location>
    <ligand>
        <name>substrate</name>
    </ligand>
</feature>
<evidence type="ECO:0000256" key="2">
    <source>
        <dbReference type="ARBA" id="ARBA00022723"/>
    </source>
</evidence>
<feature type="active site" description="Proton acceptor" evidence="9">
    <location>
        <position position="234"/>
    </location>
</feature>
<dbReference type="InterPro" id="IPR011611">
    <property type="entry name" value="PfkB_dom"/>
</dbReference>
<feature type="binding site" evidence="9">
    <location>
        <begin position="202"/>
        <end position="207"/>
    </location>
    <ligand>
        <name>ATP</name>
        <dbReference type="ChEBI" id="CHEBI:30616"/>
    </ligand>
</feature>
<feature type="binding site" evidence="9">
    <location>
        <position position="262"/>
    </location>
    <ligand>
        <name>K(+)</name>
        <dbReference type="ChEBI" id="CHEBI:29103"/>
    </ligand>
</feature>
<sequence>MATRVCVVGSVNSDCVFAVTALPRPGDTVAASPPSTHPGGKGANQAVAAARAAALVEFVGAVGDDNAGSRLRRHLQDNGVGTDGLSTVAGPSGSAVITVDPAGENTVMVVPGANAHLSLDSVQRALISGCDVLLMQLEIPVPVALEAATLARSTGATVMLNVSPPAADPAELAGLIDLTDVAVVNESEAAHVGHQVPHLVVTLGSRGAHYRGDGVTRRVPAPAVAAIDTTGAGDVFAGVLAAGWAGGIDHALPRATVAGSLATLVAGAGNCAPRIAAIDAALAGVTPEL</sequence>
<dbReference type="Gene3D" id="3.40.1190.20">
    <property type="match status" value="1"/>
</dbReference>
<comment type="caution">
    <text evidence="11">The sequence shown here is derived from an EMBL/GenBank/DDBJ whole genome shotgun (WGS) entry which is preliminary data.</text>
</comment>
<evidence type="ECO:0000256" key="3">
    <source>
        <dbReference type="ARBA" id="ARBA00022741"/>
    </source>
</evidence>
<comment type="similarity">
    <text evidence="9">Belongs to the carbohydrate kinase PfkB family. Ribokinase subfamily.</text>
</comment>
<comment type="function">
    <text evidence="9">Catalyzes the phosphorylation of ribose at O-5 in a reaction requiring ATP and magnesium. The resulting D-ribose-5-phosphate can then be used either for sythesis of nucleotides, histidine, and tryptophan, or as a component of the pentose phosphate pathway.</text>
</comment>
<dbReference type="CDD" id="cd01174">
    <property type="entry name" value="ribokinase"/>
    <property type="match status" value="1"/>
</dbReference>
<dbReference type="EMBL" id="MVHZ01000001">
    <property type="protein sequence ID" value="ORB04428.1"/>
    <property type="molecule type" value="Genomic_DNA"/>
</dbReference>
<evidence type="ECO:0000256" key="1">
    <source>
        <dbReference type="ARBA" id="ARBA00022679"/>
    </source>
</evidence>
<feature type="binding site" evidence="9">
    <location>
        <begin position="233"/>
        <end position="234"/>
    </location>
    <ligand>
        <name>ATP</name>
        <dbReference type="ChEBI" id="CHEBI:30616"/>
    </ligand>
</feature>
<keyword evidence="2 9" id="KW-0479">Metal-binding</keyword>
<dbReference type="Pfam" id="PF00294">
    <property type="entry name" value="PfkB"/>
    <property type="match status" value="1"/>
</dbReference>
<dbReference type="PANTHER" id="PTHR10584">
    <property type="entry name" value="SUGAR KINASE"/>
    <property type="match status" value="1"/>
</dbReference>
<gene>
    <name evidence="9" type="primary">rbsK</name>
    <name evidence="11" type="ORF">BST33_00580</name>
</gene>
<keyword evidence="4 9" id="KW-0418">Kinase</keyword>
<comment type="pathway">
    <text evidence="9">Carbohydrate metabolism; D-ribose degradation; D-ribose 5-phosphate from beta-D-ribopyranose: step 2/2.</text>
</comment>
<dbReference type="GO" id="GO:0004747">
    <property type="term" value="F:ribokinase activity"/>
    <property type="evidence" value="ECO:0007669"/>
    <property type="project" value="UniProtKB-UniRule"/>
</dbReference>
<proteinExistence type="inferred from homology"/>
<name>A0AA91RNM0_9MYCO</name>
<feature type="binding site" evidence="9">
    <location>
        <position position="265"/>
    </location>
    <ligand>
        <name>K(+)</name>
        <dbReference type="ChEBI" id="CHEBI:29103"/>
    </ligand>
</feature>
<dbReference type="GO" id="GO:0019303">
    <property type="term" value="P:D-ribose catabolic process"/>
    <property type="evidence" value="ECO:0007669"/>
    <property type="project" value="UniProtKB-UniRule"/>
</dbReference>
<dbReference type="PANTHER" id="PTHR10584:SF166">
    <property type="entry name" value="RIBOKINASE"/>
    <property type="match status" value="1"/>
</dbReference>
<feature type="binding site" evidence="9">
    <location>
        <position position="230"/>
    </location>
    <ligand>
        <name>K(+)</name>
        <dbReference type="ChEBI" id="CHEBI:29103"/>
    </ligand>
</feature>
<evidence type="ECO:0000313" key="11">
    <source>
        <dbReference type="EMBL" id="ORB04428.1"/>
    </source>
</evidence>
<keyword evidence="7 9" id="KW-0630">Potassium</keyword>
<dbReference type="GO" id="GO:0046872">
    <property type="term" value="F:metal ion binding"/>
    <property type="evidence" value="ECO:0007669"/>
    <property type="project" value="UniProtKB-KW"/>
</dbReference>
<feature type="binding site" evidence="9">
    <location>
        <position position="267"/>
    </location>
    <ligand>
        <name>K(+)</name>
        <dbReference type="ChEBI" id="CHEBI:29103"/>
    </ligand>
</feature>
<feature type="domain" description="Carbohydrate kinase PfkB" evidence="10">
    <location>
        <begin position="3"/>
        <end position="273"/>
    </location>
</feature>
<evidence type="ECO:0000256" key="4">
    <source>
        <dbReference type="ARBA" id="ARBA00022777"/>
    </source>
</evidence>
<dbReference type="PRINTS" id="PR00990">
    <property type="entry name" value="RIBOKINASE"/>
</dbReference>
<evidence type="ECO:0000313" key="12">
    <source>
        <dbReference type="Proteomes" id="UP000192320"/>
    </source>
</evidence>
<keyword evidence="3 9" id="KW-0547">Nucleotide-binding</keyword>
<reference evidence="11 12" key="1">
    <citation type="submission" date="2017-02" db="EMBL/GenBank/DDBJ databases">
        <title>The new phylogeny of genus Mycobacterium.</title>
        <authorList>
            <person name="Tortoli E."/>
            <person name="Trovato A."/>
            <person name="Cirillo D.M."/>
        </authorList>
    </citation>
    <scope>NUCLEOTIDE SEQUENCE [LARGE SCALE GENOMIC DNA]</scope>
    <source>
        <strain evidence="11 12">DSM 45633</strain>
    </source>
</reference>
<comment type="subunit">
    <text evidence="9">Homodimer.</text>
</comment>
<feature type="binding site" evidence="9">
    <location>
        <position position="138"/>
    </location>
    <ligand>
        <name>substrate</name>
    </ligand>
</feature>
<dbReference type="EC" id="2.7.1.15" evidence="9"/>
<keyword evidence="6 9" id="KW-0460">Magnesium</keyword>
<feature type="binding site" evidence="9">
    <location>
        <position position="185"/>
    </location>
    <ligand>
        <name>ATP</name>
        <dbReference type="ChEBI" id="CHEBI:30616"/>
    </ligand>
</feature>
<comment type="catalytic activity">
    <reaction evidence="9">
        <text>D-ribose + ATP = D-ribose 5-phosphate + ADP + H(+)</text>
        <dbReference type="Rhea" id="RHEA:13697"/>
        <dbReference type="ChEBI" id="CHEBI:15378"/>
        <dbReference type="ChEBI" id="CHEBI:30616"/>
        <dbReference type="ChEBI" id="CHEBI:47013"/>
        <dbReference type="ChEBI" id="CHEBI:78346"/>
        <dbReference type="ChEBI" id="CHEBI:456216"/>
        <dbReference type="EC" id="2.7.1.15"/>
    </reaction>
</comment>
<comment type="activity regulation">
    <text evidence="9">Activated by a monovalent cation that binds near, but not in, the active site. The most likely occupant of the site in vivo is potassium. Ion binding induces a conformational change that may alter substrate affinity.</text>
</comment>
<evidence type="ECO:0000259" key="10">
    <source>
        <dbReference type="Pfam" id="PF00294"/>
    </source>
</evidence>
<dbReference type="Proteomes" id="UP000192320">
    <property type="component" value="Unassembled WGS sequence"/>
</dbReference>
<keyword evidence="1 9" id="KW-0808">Transferase</keyword>
<dbReference type="RefSeq" id="WP_083022270.1">
    <property type="nucleotide sequence ID" value="NZ_AP022589.1"/>
</dbReference>
<comment type="caution">
    <text evidence="9">Lacks conserved residue(s) required for the propagation of feature annotation.</text>
</comment>
<dbReference type="InterPro" id="IPR011877">
    <property type="entry name" value="Ribokinase"/>
</dbReference>
<keyword evidence="8 9" id="KW-0119">Carbohydrate metabolism</keyword>
<dbReference type="SUPFAM" id="SSF53613">
    <property type="entry name" value="Ribokinase-like"/>
    <property type="match status" value="1"/>
</dbReference>
<accession>A0AA91RNM0</accession>
<protein>
    <recommendedName>
        <fullName evidence="9">Ribokinase</fullName>
        <shortName evidence="9">RK</shortName>
        <ecNumber evidence="9">2.7.1.15</ecNumber>
    </recommendedName>
</protein>
<evidence type="ECO:0000256" key="8">
    <source>
        <dbReference type="ARBA" id="ARBA00023277"/>
    </source>
</evidence>
<comment type="cofactor">
    <cofactor evidence="9">
        <name>Mg(2+)</name>
        <dbReference type="ChEBI" id="CHEBI:18420"/>
    </cofactor>
    <text evidence="9">Requires a divalent cation, most likely magnesium in vivo, as an electrophilic catalyst to aid phosphoryl group transfer. It is the chelate of the metal and the nucleotide that is the actual substrate.</text>
</comment>
<keyword evidence="5 9" id="KW-0067">ATP-binding</keyword>
<evidence type="ECO:0000256" key="9">
    <source>
        <dbReference type="HAMAP-Rule" id="MF_01987"/>
    </source>
</evidence>
<evidence type="ECO:0000256" key="6">
    <source>
        <dbReference type="ARBA" id="ARBA00022842"/>
    </source>
</evidence>
<feature type="binding site" evidence="9">
    <location>
        <begin position="12"/>
        <end position="14"/>
    </location>
    <ligand>
        <name>substrate</name>
    </ligand>
</feature>
<dbReference type="AlphaFoldDB" id="A0AA91RNM0"/>
<dbReference type="GO" id="GO:0005829">
    <property type="term" value="C:cytosol"/>
    <property type="evidence" value="ECO:0007669"/>
    <property type="project" value="TreeGrafter"/>
</dbReference>
<dbReference type="GO" id="GO:0005524">
    <property type="term" value="F:ATP binding"/>
    <property type="evidence" value="ECO:0007669"/>
    <property type="project" value="UniProtKB-UniRule"/>
</dbReference>
<dbReference type="InterPro" id="IPR002139">
    <property type="entry name" value="Ribo/fructo_kinase"/>
</dbReference>
<evidence type="ECO:0000256" key="5">
    <source>
        <dbReference type="ARBA" id="ARBA00022840"/>
    </source>
</evidence>
<keyword evidence="9" id="KW-0963">Cytoplasm</keyword>
<evidence type="ECO:0000256" key="7">
    <source>
        <dbReference type="ARBA" id="ARBA00022958"/>
    </source>
</evidence>
<dbReference type="HAMAP" id="MF_01987">
    <property type="entry name" value="Ribokinase"/>
    <property type="match status" value="1"/>
</dbReference>
<feature type="binding site" evidence="9">
    <location>
        <begin position="40"/>
        <end position="44"/>
    </location>
    <ligand>
        <name>substrate</name>
    </ligand>
</feature>
<keyword evidence="12" id="KW-1185">Reference proteome</keyword>
<comment type="subcellular location">
    <subcellularLocation>
        <location evidence="9">Cytoplasm</location>
    </subcellularLocation>
</comment>
<dbReference type="InterPro" id="IPR029056">
    <property type="entry name" value="Ribokinase-like"/>
</dbReference>